<evidence type="ECO:0000256" key="1">
    <source>
        <dbReference type="SAM" id="SignalP"/>
    </source>
</evidence>
<dbReference type="AlphaFoldDB" id="A0A1I4Q520"/>
<name>A0A1I4Q520_ECTMO</name>
<feature type="chain" id="PRO_5011601312" evidence="1">
    <location>
        <begin position="25"/>
        <end position="164"/>
    </location>
</feature>
<sequence length="164" mass="18327">MKPLTQLCTPLILACLTLCPPALALEPDHVTPHMRLYSVEGDFQLYRDALEIAITGRGIVINNVAHIADMLQRTRDAVEGEPVYRHAQALEFCSAVHSRRMMEADPRNIVYCPYVIVLYETVHEPGVIHMGYRRPAGGGDDASRECLERVESLLDGIVREALAF</sequence>
<gene>
    <name evidence="2" type="ORF">SAMN05421721_103152</name>
</gene>
<keyword evidence="1" id="KW-0732">Signal</keyword>
<protein>
    <submittedName>
        <fullName evidence="2">Uncharacterized protein</fullName>
    </submittedName>
</protein>
<organism evidence="2 3">
    <name type="scientific">Ectothiorhodospira mobilis</name>
    <dbReference type="NCBI Taxonomy" id="195064"/>
    <lineage>
        <taxon>Bacteria</taxon>
        <taxon>Pseudomonadati</taxon>
        <taxon>Pseudomonadota</taxon>
        <taxon>Gammaproteobacteria</taxon>
        <taxon>Chromatiales</taxon>
        <taxon>Ectothiorhodospiraceae</taxon>
        <taxon>Ectothiorhodospira</taxon>
    </lineage>
</organism>
<dbReference type="OrthoDB" id="7363179at2"/>
<dbReference type="SUPFAM" id="SSF103247">
    <property type="entry name" value="TT1751-like"/>
    <property type="match status" value="1"/>
</dbReference>
<evidence type="ECO:0000313" key="2">
    <source>
        <dbReference type="EMBL" id="SFM35107.1"/>
    </source>
</evidence>
<dbReference type="EMBL" id="FOUO01000003">
    <property type="protein sequence ID" value="SFM35107.1"/>
    <property type="molecule type" value="Genomic_DNA"/>
</dbReference>
<dbReference type="STRING" id="195064.SAMN05421721_103152"/>
<feature type="signal peptide" evidence="1">
    <location>
        <begin position="1"/>
        <end position="24"/>
    </location>
</feature>
<proteinExistence type="predicted"/>
<dbReference type="Proteomes" id="UP000199556">
    <property type="component" value="Unassembled WGS sequence"/>
</dbReference>
<dbReference type="InterPro" id="IPR035923">
    <property type="entry name" value="TT1751-like_sf"/>
</dbReference>
<dbReference type="PROSITE" id="PS51257">
    <property type="entry name" value="PROKAR_LIPOPROTEIN"/>
    <property type="match status" value="1"/>
</dbReference>
<reference evidence="2 3" key="1">
    <citation type="submission" date="2016-10" db="EMBL/GenBank/DDBJ databases">
        <authorList>
            <person name="de Groot N.N."/>
        </authorList>
    </citation>
    <scope>NUCLEOTIDE SEQUENCE [LARGE SCALE GENOMIC DNA]</scope>
    <source>
        <strain evidence="2 3">DSM 4180</strain>
    </source>
</reference>
<accession>A0A1I4Q520</accession>
<dbReference type="RefSeq" id="WP_090483842.1">
    <property type="nucleotide sequence ID" value="NZ_FOUO01000003.1"/>
</dbReference>
<evidence type="ECO:0000313" key="3">
    <source>
        <dbReference type="Proteomes" id="UP000199556"/>
    </source>
</evidence>
<dbReference type="Gene3D" id="3.30.310.70">
    <property type="entry name" value="TT1751-like domain"/>
    <property type="match status" value="1"/>
</dbReference>
<keyword evidence="3" id="KW-1185">Reference proteome</keyword>